<dbReference type="Proteomes" id="UP000622475">
    <property type="component" value="Unassembled WGS sequence"/>
</dbReference>
<proteinExistence type="predicted"/>
<reference evidence="1" key="1">
    <citation type="submission" date="2020-10" db="EMBL/GenBank/DDBJ databases">
        <title>Mucilaginibacter mali sp. nov., isolated from rhizosphere soil of apple orchard.</title>
        <authorList>
            <person name="Lee J.-S."/>
            <person name="Kim H.S."/>
            <person name="Kim J.-S."/>
        </authorList>
    </citation>
    <scope>NUCLEOTIDE SEQUENCE</scope>
    <source>
        <strain evidence="1">KCTC 22746</strain>
    </source>
</reference>
<evidence type="ECO:0000313" key="2">
    <source>
        <dbReference type="Proteomes" id="UP000622475"/>
    </source>
</evidence>
<keyword evidence="2" id="KW-1185">Reference proteome</keyword>
<dbReference type="EMBL" id="JADFFL010000003">
    <property type="protein sequence ID" value="MBE9661931.1"/>
    <property type="molecule type" value="Genomic_DNA"/>
</dbReference>
<sequence length="79" mass="9127">MIRTILTSETNSLTLELRDDLVGKRIEVLAFEIEQTEKSESILNTHDHARANEINNALAKYRVNLSGFKFDRDEANDYE</sequence>
<gene>
    <name evidence="1" type="ORF">IRJ16_08535</name>
</gene>
<accession>A0A929KUQ9</accession>
<comment type="caution">
    <text evidence="1">The sequence shown here is derived from an EMBL/GenBank/DDBJ whole genome shotgun (WGS) entry which is preliminary data.</text>
</comment>
<name>A0A929KUQ9_9SPHI</name>
<evidence type="ECO:0000313" key="1">
    <source>
        <dbReference type="EMBL" id="MBE9661931.1"/>
    </source>
</evidence>
<dbReference type="AlphaFoldDB" id="A0A929KUQ9"/>
<dbReference type="RefSeq" id="WP_194111136.1">
    <property type="nucleotide sequence ID" value="NZ_JADFFL010000003.1"/>
</dbReference>
<protein>
    <submittedName>
        <fullName evidence="1">Uncharacterized protein</fullName>
    </submittedName>
</protein>
<organism evidence="1 2">
    <name type="scientific">Mucilaginibacter myungsuensis</name>
    <dbReference type="NCBI Taxonomy" id="649104"/>
    <lineage>
        <taxon>Bacteria</taxon>
        <taxon>Pseudomonadati</taxon>
        <taxon>Bacteroidota</taxon>
        <taxon>Sphingobacteriia</taxon>
        <taxon>Sphingobacteriales</taxon>
        <taxon>Sphingobacteriaceae</taxon>
        <taxon>Mucilaginibacter</taxon>
    </lineage>
</organism>